<dbReference type="InterPro" id="IPR014729">
    <property type="entry name" value="Rossmann-like_a/b/a_fold"/>
</dbReference>
<dbReference type="CDD" id="cd00293">
    <property type="entry name" value="USP-like"/>
    <property type="match status" value="2"/>
</dbReference>
<dbReference type="RefSeq" id="WP_089809546.1">
    <property type="nucleotide sequence ID" value="NZ_FOYT01000003.1"/>
</dbReference>
<dbReference type="PRINTS" id="PR01438">
    <property type="entry name" value="UNVRSLSTRESS"/>
</dbReference>
<dbReference type="AlphaFoldDB" id="A0A1I6IIF2"/>
<name>A0A1I6IIF2_9EURY</name>
<feature type="domain" description="UspA" evidence="2">
    <location>
        <begin position="1"/>
        <end position="141"/>
    </location>
</feature>
<dbReference type="PANTHER" id="PTHR46268">
    <property type="entry name" value="STRESS RESPONSE PROTEIN NHAX"/>
    <property type="match status" value="1"/>
</dbReference>
<dbReference type="Gene3D" id="3.40.50.620">
    <property type="entry name" value="HUPs"/>
    <property type="match status" value="2"/>
</dbReference>
<feature type="domain" description="UspA" evidence="2">
    <location>
        <begin position="152"/>
        <end position="290"/>
    </location>
</feature>
<evidence type="ECO:0000313" key="3">
    <source>
        <dbReference type="EMBL" id="SFR66080.1"/>
    </source>
</evidence>
<dbReference type="InterPro" id="IPR006016">
    <property type="entry name" value="UspA"/>
</dbReference>
<dbReference type="InterPro" id="IPR006015">
    <property type="entry name" value="Universal_stress_UspA"/>
</dbReference>
<comment type="similarity">
    <text evidence="1">Belongs to the universal stress protein A family.</text>
</comment>
<accession>A0A1I6IIF2</accession>
<evidence type="ECO:0000259" key="2">
    <source>
        <dbReference type="Pfam" id="PF00582"/>
    </source>
</evidence>
<dbReference type="EMBL" id="FOYT01000003">
    <property type="protein sequence ID" value="SFR66080.1"/>
    <property type="molecule type" value="Genomic_DNA"/>
</dbReference>
<dbReference type="OrthoDB" id="105697at2157"/>
<sequence>MYDTILIPTDGSEHAVRAAEHGRYLARLFDATVHVVNVADVQAAAGVFGAGGVDEEFMSRLDAKGEEAIEAVEDALADADSVETAIVRGDPREAILEYAEKHDVELLAMGTHGRTGLSRYITGSVTEHVVRTAEVPVLTVRATDRSEVVDGYDEILVPTDGSEPASAAVEHAIAIAQKAGARVHAVNVVDVGNVTASPTYTLPSEVIAELEENGQTMTEGIASQARAAGLDAVTEVREGFAARTLLDYAEENDVDAIAMGTAGRTGLDRYLLGSTTERVIRHSDVPVLAVNARERSD</sequence>
<gene>
    <name evidence="3" type="ORF">SAMN04487947_3258</name>
</gene>
<proteinExistence type="inferred from homology"/>
<dbReference type="PANTHER" id="PTHR46268:SF6">
    <property type="entry name" value="UNIVERSAL STRESS PROTEIN UP12"/>
    <property type="match status" value="1"/>
</dbReference>
<evidence type="ECO:0000313" key="4">
    <source>
        <dbReference type="Proteomes" id="UP000198531"/>
    </source>
</evidence>
<reference evidence="4" key="1">
    <citation type="submission" date="2016-10" db="EMBL/GenBank/DDBJ databases">
        <authorList>
            <person name="Varghese N."/>
            <person name="Submissions S."/>
        </authorList>
    </citation>
    <scope>NUCLEOTIDE SEQUENCE [LARGE SCALE GENOMIC DNA]</scope>
    <source>
        <strain evidence="4">CGMCC 1.7736</strain>
    </source>
</reference>
<evidence type="ECO:0000256" key="1">
    <source>
        <dbReference type="ARBA" id="ARBA00008791"/>
    </source>
</evidence>
<keyword evidence="4" id="KW-1185">Reference proteome</keyword>
<protein>
    <submittedName>
        <fullName evidence="3">Nucleotide-binding universal stress protein, UspA family</fullName>
    </submittedName>
</protein>
<organism evidence="3 4">
    <name type="scientific">Halogeometricum rufum</name>
    <dbReference type="NCBI Taxonomy" id="553469"/>
    <lineage>
        <taxon>Archaea</taxon>
        <taxon>Methanobacteriati</taxon>
        <taxon>Methanobacteriota</taxon>
        <taxon>Stenosarchaea group</taxon>
        <taxon>Halobacteria</taxon>
        <taxon>Halobacteriales</taxon>
        <taxon>Haloferacaceae</taxon>
        <taxon>Halogeometricum</taxon>
    </lineage>
</organism>
<dbReference type="Pfam" id="PF00582">
    <property type="entry name" value="Usp"/>
    <property type="match status" value="2"/>
</dbReference>
<dbReference type="Proteomes" id="UP000198531">
    <property type="component" value="Unassembled WGS sequence"/>
</dbReference>
<dbReference type="SUPFAM" id="SSF52402">
    <property type="entry name" value="Adenine nucleotide alpha hydrolases-like"/>
    <property type="match status" value="2"/>
</dbReference>